<reference evidence="1 3" key="1">
    <citation type="journal article" date="2011" name="Nature">
        <title>The Medicago genome provides insight into the evolution of rhizobial symbioses.</title>
        <authorList>
            <person name="Young N.D."/>
            <person name="Debelle F."/>
            <person name="Oldroyd G.E."/>
            <person name="Geurts R."/>
            <person name="Cannon S.B."/>
            <person name="Udvardi M.K."/>
            <person name="Benedito V.A."/>
            <person name="Mayer K.F."/>
            <person name="Gouzy J."/>
            <person name="Schoof H."/>
            <person name="Van de Peer Y."/>
            <person name="Proost S."/>
            <person name="Cook D.R."/>
            <person name="Meyers B.C."/>
            <person name="Spannagl M."/>
            <person name="Cheung F."/>
            <person name="De Mita S."/>
            <person name="Krishnakumar V."/>
            <person name="Gundlach H."/>
            <person name="Zhou S."/>
            <person name="Mudge J."/>
            <person name="Bharti A.K."/>
            <person name="Murray J.D."/>
            <person name="Naoumkina M.A."/>
            <person name="Rosen B."/>
            <person name="Silverstein K.A."/>
            <person name="Tang H."/>
            <person name="Rombauts S."/>
            <person name="Zhao P.X."/>
            <person name="Zhou P."/>
            <person name="Barbe V."/>
            <person name="Bardou P."/>
            <person name="Bechner M."/>
            <person name="Bellec A."/>
            <person name="Berger A."/>
            <person name="Berges H."/>
            <person name="Bidwell S."/>
            <person name="Bisseling T."/>
            <person name="Choisne N."/>
            <person name="Couloux A."/>
            <person name="Denny R."/>
            <person name="Deshpande S."/>
            <person name="Dai X."/>
            <person name="Doyle J.J."/>
            <person name="Dudez A.M."/>
            <person name="Farmer A.D."/>
            <person name="Fouteau S."/>
            <person name="Franken C."/>
            <person name="Gibelin C."/>
            <person name="Gish J."/>
            <person name="Goldstein S."/>
            <person name="Gonzalez A.J."/>
            <person name="Green P.J."/>
            <person name="Hallab A."/>
            <person name="Hartog M."/>
            <person name="Hua A."/>
            <person name="Humphray S.J."/>
            <person name="Jeong D.H."/>
            <person name="Jing Y."/>
            <person name="Jocker A."/>
            <person name="Kenton S.M."/>
            <person name="Kim D.J."/>
            <person name="Klee K."/>
            <person name="Lai H."/>
            <person name="Lang C."/>
            <person name="Lin S."/>
            <person name="Macmil S.L."/>
            <person name="Magdelenat G."/>
            <person name="Matthews L."/>
            <person name="McCorrison J."/>
            <person name="Monaghan E.L."/>
            <person name="Mun J.H."/>
            <person name="Najar F.Z."/>
            <person name="Nicholson C."/>
            <person name="Noirot C."/>
            <person name="O'Bleness M."/>
            <person name="Paule C.R."/>
            <person name="Poulain J."/>
            <person name="Prion F."/>
            <person name="Qin B."/>
            <person name="Qu C."/>
            <person name="Retzel E.F."/>
            <person name="Riddle C."/>
            <person name="Sallet E."/>
            <person name="Samain S."/>
            <person name="Samson N."/>
            <person name="Sanders I."/>
            <person name="Saurat O."/>
            <person name="Scarpelli C."/>
            <person name="Schiex T."/>
            <person name="Segurens B."/>
            <person name="Severin A.J."/>
            <person name="Sherrier D.J."/>
            <person name="Shi R."/>
            <person name="Sims S."/>
            <person name="Singer S.R."/>
            <person name="Sinharoy S."/>
            <person name="Sterck L."/>
            <person name="Viollet A."/>
            <person name="Wang B.B."/>
            <person name="Wang K."/>
            <person name="Wang M."/>
            <person name="Wang X."/>
            <person name="Warfsmann J."/>
            <person name="Weissenbach J."/>
            <person name="White D.D."/>
            <person name="White J.D."/>
            <person name="Wiley G.B."/>
            <person name="Wincker P."/>
            <person name="Xing Y."/>
            <person name="Yang L."/>
            <person name="Yao Z."/>
            <person name="Ying F."/>
            <person name="Zhai J."/>
            <person name="Zhou L."/>
            <person name="Zuber A."/>
            <person name="Denarie J."/>
            <person name="Dixon R.A."/>
            <person name="May G.D."/>
            <person name="Schwartz D.C."/>
            <person name="Rogers J."/>
            <person name="Quetier F."/>
            <person name="Town C.D."/>
            <person name="Roe B.A."/>
        </authorList>
    </citation>
    <scope>NUCLEOTIDE SEQUENCE [LARGE SCALE GENOMIC DNA]</scope>
    <source>
        <strain evidence="1">A17</strain>
        <strain evidence="2 3">cv. Jemalong A17</strain>
    </source>
</reference>
<reference evidence="1 3" key="2">
    <citation type="journal article" date="2014" name="BMC Genomics">
        <title>An improved genome release (version Mt4.0) for the model legume Medicago truncatula.</title>
        <authorList>
            <person name="Tang H."/>
            <person name="Krishnakumar V."/>
            <person name="Bidwell S."/>
            <person name="Rosen B."/>
            <person name="Chan A."/>
            <person name="Zhou S."/>
            <person name="Gentzbittel L."/>
            <person name="Childs K.L."/>
            <person name="Yandell M."/>
            <person name="Gundlach H."/>
            <person name="Mayer K.F."/>
            <person name="Schwartz D.C."/>
            <person name="Town C.D."/>
        </authorList>
    </citation>
    <scope>GENOME REANNOTATION</scope>
    <source>
        <strain evidence="1">A17</strain>
        <strain evidence="2 3">cv. Jemalong A17</strain>
    </source>
</reference>
<dbReference type="EMBL" id="KL402755">
    <property type="protein sequence ID" value="KEH17242.1"/>
    <property type="molecule type" value="Genomic_DNA"/>
</dbReference>
<gene>
    <name evidence="1" type="ORF">MTR_0030s0390</name>
</gene>
<evidence type="ECO:0000313" key="2">
    <source>
        <dbReference type="EnsemblPlants" id="KEH17242"/>
    </source>
</evidence>
<evidence type="ECO:0000313" key="1">
    <source>
        <dbReference type="EMBL" id="KEH17242.1"/>
    </source>
</evidence>
<dbReference type="HOGENOM" id="CLU_2691560_0_0_1"/>
<accession>A0A072TIK8</accession>
<dbReference type="EnsemblPlants" id="KEH17242">
    <property type="protein sequence ID" value="KEH17242"/>
    <property type="gene ID" value="MTR_0030s0390"/>
</dbReference>
<dbReference type="Proteomes" id="UP000002051">
    <property type="component" value="Unassembled WGS sequence"/>
</dbReference>
<organism evidence="1 3">
    <name type="scientific">Medicago truncatula</name>
    <name type="common">Barrel medic</name>
    <name type="synonym">Medicago tribuloides</name>
    <dbReference type="NCBI Taxonomy" id="3880"/>
    <lineage>
        <taxon>Eukaryota</taxon>
        <taxon>Viridiplantae</taxon>
        <taxon>Streptophyta</taxon>
        <taxon>Embryophyta</taxon>
        <taxon>Tracheophyta</taxon>
        <taxon>Spermatophyta</taxon>
        <taxon>Magnoliopsida</taxon>
        <taxon>eudicotyledons</taxon>
        <taxon>Gunneridae</taxon>
        <taxon>Pentapetalae</taxon>
        <taxon>rosids</taxon>
        <taxon>fabids</taxon>
        <taxon>Fabales</taxon>
        <taxon>Fabaceae</taxon>
        <taxon>Papilionoideae</taxon>
        <taxon>50 kb inversion clade</taxon>
        <taxon>NPAAA clade</taxon>
        <taxon>Hologalegina</taxon>
        <taxon>IRL clade</taxon>
        <taxon>Trifolieae</taxon>
        <taxon>Medicago</taxon>
    </lineage>
</organism>
<sequence>MYPDGSFKDPFFYANWIFQKLSPELSASSRTELLVLVVAGDVPPRRLCASAAVRSHFPAPCRTVADCVLLLGTW</sequence>
<reference evidence="2" key="3">
    <citation type="submission" date="2015-06" db="UniProtKB">
        <authorList>
            <consortium name="EnsemblPlants"/>
        </authorList>
    </citation>
    <scope>IDENTIFICATION</scope>
    <source>
        <strain evidence="2">cv. Jemalong A17</strain>
    </source>
</reference>
<protein>
    <submittedName>
        <fullName evidence="1 2">Uncharacterized protein</fullName>
    </submittedName>
</protein>
<evidence type="ECO:0000313" key="3">
    <source>
        <dbReference type="Proteomes" id="UP000002051"/>
    </source>
</evidence>
<keyword evidence="3" id="KW-1185">Reference proteome</keyword>
<proteinExistence type="predicted"/>
<dbReference type="AlphaFoldDB" id="A0A072TIK8"/>
<name>A0A072TIK8_MEDTR</name>